<proteinExistence type="predicted"/>
<dbReference type="Proteomes" id="UP001595704">
    <property type="component" value="Unassembled WGS sequence"/>
</dbReference>
<dbReference type="EMBL" id="JBHRYC010000034">
    <property type="protein sequence ID" value="MFC3637306.1"/>
    <property type="molecule type" value="Genomic_DNA"/>
</dbReference>
<protein>
    <recommendedName>
        <fullName evidence="3">Plasmid replication protein</fullName>
    </recommendedName>
</protein>
<dbReference type="RefSeq" id="WP_191320750.1">
    <property type="nucleotide sequence ID" value="NZ_BNCG01000024.1"/>
</dbReference>
<accession>A0ABV7UF64</accession>
<reference evidence="2" key="1">
    <citation type="journal article" date="2019" name="Int. J. Syst. Evol. Microbiol.">
        <title>The Global Catalogue of Microorganisms (GCM) 10K type strain sequencing project: providing services to taxonomists for standard genome sequencing and annotation.</title>
        <authorList>
            <consortium name="The Broad Institute Genomics Platform"/>
            <consortium name="The Broad Institute Genome Sequencing Center for Infectious Disease"/>
            <person name="Wu L."/>
            <person name="Ma J."/>
        </authorList>
    </citation>
    <scope>NUCLEOTIDE SEQUENCE [LARGE SCALE GENOMIC DNA]</scope>
    <source>
        <strain evidence="2">KCTC 42282</strain>
    </source>
</reference>
<name>A0ABV7UF64_9HYPH</name>
<gene>
    <name evidence="1" type="ORF">ACFONL_07905</name>
</gene>
<evidence type="ECO:0000313" key="1">
    <source>
        <dbReference type="EMBL" id="MFC3637306.1"/>
    </source>
</evidence>
<organism evidence="1 2">
    <name type="scientific">Camelimonas fluminis</name>
    <dbReference type="NCBI Taxonomy" id="1576911"/>
    <lineage>
        <taxon>Bacteria</taxon>
        <taxon>Pseudomonadati</taxon>
        <taxon>Pseudomonadota</taxon>
        <taxon>Alphaproteobacteria</taxon>
        <taxon>Hyphomicrobiales</taxon>
        <taxon>Chelatococcaceae</taxon>
        <taxon>Camelimonas</taxon>
    </lineage>
</organism>
<keyword evidence="2" id="KW-1185">Reference proteome</keyword>
<comment type="caution">
    <text evidence="1">The sequence shown here is derived from an EMBL/GenBank/DDBJ whole genome shotgun (WGS) entry which is preliminary data.</text>
</comment>
<evidence type="ECO:0008006" key="3">
    <source>
        <dbReference type="Google" id="ProtNLM"/>
    </source>
</evidence>
<sequence>MAGVAMNSERKLSPVQFDLFELSNRSETNSVALWDVAPRYLFRFGDEQAEKGQKLVERQFSYGGAHYSITVVPARFRDKAGAIVERYPSEREQLVEEVIRQIATLRSRLQLDSGGEEVGVAFTLYEVRRELKRTGHEHSYAEVVEALNVLHQSRIEIIKVDGQGREKVVSGSTFPMVALANRSSEKSATMVSFNWLVSDSIKRLEFRAIDYDLMMRMPNPIVRWLYKRFSHDVFFFGMEGDARSVLATEVFDGCGVARRVRLRDSVKKVSQAFEWLKQERIIESFEADGVFESSKKVDVRFEVVLSGDFVASCRRANQRAMQRRHDFHVVTGEEPKKFVGGTRSRKAAKTVTVPK</sequence>
<evidence type="ECO:0000313" key="2">
    <source>
        <dbReference type="Proteomes" id="UP001595704"/>
    </source>
</evidence>